<dbReference type="RefSeq" id="WP_148542962.1">
    <property type="nucleotide sequence ID" value="NZ_VSDQ01000679.1"/>
</dbReference>
<accession>A0A5D0HT56</accession>
<evidence type="ECO:0000313" key="3">
    <source>
        <dbReference type="Proteomes" id="UP000323930"/>
    </source>
</evidence>
<gene>
    <name evidence="2" type="ORF">FUA24_12930</name>
</gene>
<dbReference type="Pfam" id="PF24393">
    <property type="entry name" value="Pepco"/>
    <property type="match status" value="1"/>
</dbReference>
<organism evidence="2 3">
    <name type="scientific">Seonamhaeicola marinus</name>
    <dbReference type="NCBI Taxonomy" id="1912246"/>
    <lineage>
        <taxon>Bacteria</taxon>
        <taxon>Pseudomonadati</taxon>
        <taxon>Bacteroidota</taxon>
        <taxon>Flavobacteriia</taxon>
        <taxon>Flavobacteriales</taxon>
        <taxon>Flavobacteriaceae</taxon>
    </lineage>
</organism>
<dbReference type="EMBL" id="VSDQ01000679">
    <property type="protein sequence ID" value="TYA74231.1"/>
    <property type="molecule type" value="Genomic_DNA"/>
</dbReference>
<reference evidence="2 3" key="1">
    <citation type="submission" date="2019-08" db="EMBL/GenBank/DDBJ databases">
        <title>Seonamhaeicola sediminis sp. nov., isolated from marine sediment.</title>
        <authorList>
            <person name="Cao W.R."/>
        </authorList>
    </citation>
    <scope>NUCLEOTIDE SEQUENCE [LARGE SCALE GENOMIC DNA]</scope>
    <source>
        <strain evidence="2 3">B011</strain>
    </source>
</reference>
<evidence type="ECO:0000313" key="2">
    <source>
        <dbReference type="EMBL" id="TYA74231.1"/>
    </source>
</evidence>
<name>A0A5D0HT56_9FLAO</name>
<evidence type="ECO:0000259" key="1">
    <source>
        <dbReference type="Pfam" id="PF24393"/>
    </source>
</evidence>
<proteinExistence type="predicted"/>
<dbReference type="InterPro" id="IPR056947">
    <property type="entry name" value="Pepco_dom"/>
</dbReference>
<comment type="caution">
    <text evidence="2">The sequence shown here is derived from an EMBL/GenBank/DDBJ whole genome shotgun (WGS) entry which is preliminary data.</text>
</comment>
<protein>
    <recommendedName>
        <fullName evidence="1">Pepco domain-containing protein</fullName>
    </recommendedName>
</protein>
<keyword evidence="3" id="KW-1185">Reference proteome</keyword>
<sequence length="104" mass="11572">MEDLLIFGPIDDENDKDDEYRGWFKKTKNLAAVPLTTVEDNVKKFAETITTVLNNLEAKSEAFTLEEIEMNASFSATGSIVIIGNGVELKGDAGIKFKFKRNNP</sequence>
<dbReference type="Proteomes" id="UP000323930">
    <property type="component" value="Unassembled WGS sequence"/>
</dbReference>
<dbReference type="AlphaFoldDB" id="A0A5D0HT56"/>
<feature type="domain" description="Pepco" evidence="1">
    <location>
        <begin position="25"/>
        <end position="101"/>
    </location>
</feature>